<dbReference type="Gene3D" id="3.40.50.1240">
    <property type="entry name" value="Phosphoglycerate mutase-like"/>
    <property type="match status" value="1"/>
</dbReference>
<dbReference type="InterPro" id="IPR013078">
    <property type="entry name" value="His_Pase_superF_clade-1"/>
</dbReference>
<evidence type="ECO:0000256" key="5">
    <source>
        <dbReference type="ARBA" id="ARBA00040722"/>
    </source>
</evidence>
<dbReference type="PANTHER" id="PTHR20935">
    <property type="entry name" value="PHOSPHOGLYCERATE MUTASE-RELATED"/>
    <property type="match status" value="1"/>
</dbReference>
<dbReference type="GO" id="GO:0005739">
    <property type="term" value="C:mitochondrion"/>
    <property type="evidence" value="ECO:0007669"/>
    <property type="project" value="TreeGrafter"/>
</dbReference>
<dbReference type="Proteomes" id="UP000663860">
    <property type="component" value="Unassembled WGS sequence"/>
</dbReference>
<reference evidence="7" key="1">
    <citation type="submission" date="2021-02" db="EMBL/GenBank/DDBJ databases">
        <authorList>
            <person name="Nowell W R."/>
        </authorList>
    </citation>
    <scope>NUCLEOTIDE SEQUENCE</scope>
</reference>
<gene>
    <name evidence="7" type="ORF">IZO911_LOCUS12595</name>
</gene>
<dbReference type="InterPro" id="IPR051021">
    <property type="entry name" value="Mito_Ser/Thr_phosphatase"/>
</dbReference>
<evidence type="ECO:0000313" key="7">
    <source>
        <dbReference type="EMBL" id="CAF0907579.1"/>
    </source>
</evidence>
<keyword evidence="6" id="KW-1133">Transmembrane helix</keyword>
<dbReference type="SUPFAM" id="SSF53254">
    <property type="entry name" value="Phosphoglycerate mutase-like"/>
    <property type="match status" value="1"/>
</dbReference>
<keyword evidence="3" id="KW-0378">Hydrolase</keyword>
<evidence type="ECO:0000256" key="6">
    <source>
        <dbReference type="SAM" id="Phobius"/>
    </source>
</evidence>
<keyword evidence="6" id="KW-0472">Membrane</keyword>
<evidence type="ECO:0000256" key="3">
    <source>
        <dbReference type="ARBA" id="ARBA00022801"/>
    </source>
</evidence>
<name>A0A814A1F3_9BILA</name>
<protein>
    <recommendedName>
        <fullName evidence="4">Serine/threonine-protein phosphatase PGAM5, mitochondrial</fullName>
        <ecNumber evidence="2">3.1.3.16</ecNumber>
    </recommendedName>
    <alternativeName>
        <fullName evidence="5">Serine/threonine-protein phosphatase Pgam5, mitochondrial</fullName>
    </alternativeName>
</protein>
<dbReference type="GO" id="GO:0004722">
    <property type="term" value="F:protein serine/threonine phosphatase activity"/>
    <property type="evidence" value="ECO:0007669"/>
    <property type="project" value="UniProtKB-EC"/>
</dbReference>
<dbReference type="Pfam" id="PF00300">
    <property type="entry name" value="His_Phos_1"/>
    <property type="match status" value="2"/>
</dbReference>
<feature type="transmembrane region" description="Helical" evidence="6">
    <location>
        <begin position="6"/>
        <end position="27"/>
    </location>
</feature>
<proteinExistence type="inferred from homology"/>
<sequence length="256" mass="30169">MYVIWFHLISLYIIGFCTGIILTVITYHQNIILEDIHLNRTVNQALFSSLWNNSWDSLKQENNWSRHLYLIRHGKYFQNAKNIKKMKLTSLGKEQVGYTGKYLNEMNIKFDRLIHSGMIRALQSAIIINQQLNYPLKLIEDQNLTEGLPVLPSPYINLTQRQINSYSHKQRMDEAFRTYFHRAYYKQYKDTHDIIVFHANVLRYFICKVMQFPIEFWLNIELNHGSITHITILSNGNVILQKVGDSGFIPSNKLTV</sequence>
<dbReference type="AlphaFoldDB" id="A0A814A1F3"/>
<dbReference type="EMBL" id="CAJNOE010000098">
    <property type="protein sequence ID" value="CAF0907579.1"/>
    <property type="molecule type" value="Genomic_DNA"/>
</dbReference>
<accession>A0A814A1F3</accession>
<comment type="caution">
    <text evidence="7">The sequence shown here is derived from an EMBL/GenBank/DDBJ whole genome shotgun (WGS) entry which is preliminary data.</text>
</comment>
<evidence type="ECO:0000313" key="8">
    <source>
        <dbReference type="Proteomes" id="UP000663860"/>
    </source>
</evidence>
<dbReference type="EC" id="3.1.3.16" evidence="2"/>
<evidence type="ECO:0000256" key="1">
    <source>
        <dbReference type="ARBA" id="ARBA00006717"/>
    </source>
</evidence>
<dbReference type="InterPro" id="IPR029033">
    <property type="entry name" value="His_PPase_superfam"/>
</dbReference>
<dbReference type="CDD" id="cd07067">
    <property type="entry name" value="HP_PGM_like"/>
    <property type="match status" value="1"/>
</dbReference>
<dbReference type="GO" id="GO:0090141">
    <property type="term" value="P:positive regulation of mitochondrial fission"/>
    <property type="evidence" value="ECO:0007669"/>
    <property type="project" value="TreeGrafter"/>
</dbReference>
<keyword evidence="6" id="KW-0812">Transmembrane</keyword>
<comment type="similarity">
    <text evidence="1">Belongs to the phosphoglycerate mutase family. BPG-dependent PGAM subfamily.</text>
</comment>
<dbReference type="PANTHER" id="PTHR20935:SF0">
    <property type="entry name" value="SERINE_THREONINE-PROTEIN PHOSPHATASE PGAM5, MITOCHONDRIAL"/>
    <property type="match status" value="1"/>
</dbReference>
<evidence type="ECO:0000256" key="4">
    <source>
        <dbReference type="ARBA" id="ARBA00039765"/>
    </source>
</evidence>
<evidence type="ECO:0000256" key="2">
    <source>
        <dbReference type="ARBA" id="ARBA00013081"/>
    </source>
</evidence>
<organism evidence="7 8">
    <name type="scientific">Adineta steineri</name>
    <dbReference type="NCBI Taxonomy" id="433720"/>
    <lineage>
        <taxon>Eukaryota</taxon>
        <taxon>Metazoa</taxon>
        <taxon>Spiralia</taxon>
        <taxon>Gnathifera</taxon>
        <taxon>Rotifera</taxon>
        <taxon>Eurotatoria</taxon>
        <taxon>Bdelloidea</taxon>
        <taxon>Adinetida</taxon>
        <taxon>Adinetidae</taxon>
        <taxon>Adineta</taxon>
    </lineage>
</organism>